<comment type="caution">
    <text evidence="7">The sequence shown here is derived from an EMBL/GenBank/DDBJ whole genome shotgun (WGS) entry which is preliminary data.</text>
</comment>
<keyword evidence="2 6" id="KW-0418">Kinase</keyword>
<sequence>MATGTERGAGERPYTIGLVVHPTRSVLDSIRVITAFGAAHHAAVIARVADADRVGSDVTLVDAEEFVDRADAVVSLGGNGTMLGAMRLVVDRGVPVLGVNHGRLGFLVEIAPAELEAALVRVVDGTFTLEPHSCLDVGVEGVAAGWMAFNDVVLTAPEPLAGMTVDLLVNGARHGYYRGDALVCCTPIGSTAYNYAAGGPVVSPSSPSVVLTPVAPMSGISRSVVLGRDDAISLANPAPDQPLLMSVDGVQAGRLDPQQALSIRLHNDAVSLIRLDADVHAQRARVKLSLLDLPLRPDQLLELIPQPMRERAERHRRADS</sequence>
<dbReference type="HAMAP" id="MF_00361">
    <property type="entry name" value="NAD_kinase"/>
    <property type="match status" value="1"/>
</dbReference>
<organism evidence="7 8">
    <name type="scientific">Micromonospora sonneratiae</name>
    <dbReference type="NCBI Taxonomy" id="1184706"/>
    <lineage>
        <taxon>Bacteria</taxon>
        <taxon>Bacillati</taxon>
        <taxon>Actinomycetota</taxon>
        <taxon>Actinomycetes</taxon>
        <taxon>Micromonosporales</taxon>
        <taxon>Micromonosporaceae</taxon>
        <taxon>Micromonospora</taxon>
    </lineage>
</organism>
<feature type="active site" description="Proton acceptor" evidence="6">
    <location>
        <position position="79"/>
    </location>
</feature>
<accession>A0ABW3Y904</accession>
<dbReference type="EC" id="2.7.1.23" evidence="6"/>
<dbReference type="PANTHER" id="PTHR20275">
    <property type="entry name" value="NAD KINASE"/>
    <property type="match status" value="1"/>
</dbReference>
<comment type="similarity">
    <text evidence="6">Belongs to the NAD kinase family.</text>
</comment>
<reference evidence="8" key="1">
    <citation type="journal article" date="2019" name="Int. J. Syst. Evol. Microbiol.">
        <title>The Global Catalogue of Microorganisms (GCM) 10K type strain sequencing project: providing services to taxonomists for standard genome sequencing and annotation.</title>
        <authorList>
            <consortium name="The Broad Institute Genomics Platform"/>
            <consortium name="The Broad Institute Genome Sequencing Center for Infectious Disease"/>
            <person name="Wu L."/>
            <person name="Ma J."/>
        </authorList>
    </citation>
    <scope>NUCLEOTIDE SEQUENCE [LARGE SCALE GENOMIC DNA]</scope>
    <source>
        <strain evidence="8">JCM 31037</strain>
    </source>
</reference>
<keyword evidence="3 6" id="KW-0521">NADP</keyword>
<keyword evidence="6" id="KW-0547">Nucleotide-binding</keyword>
<dbReference type="Gene3D" id="2.60.200.30">
    <property type="entry name" value="Probable inorganic polyphosphate/atp-NAD kinase, domain 2"/>
    <property type="match status" value="1"/>
</dbReference>
<feature type="binding site" evidence="6">
    <location>
        <position position="180"/>
    </location>
    <ligand>
        <name>NAD(+)</name>
        <dbReference type="ChEBI" id="CHEBI:57540"/>
    </ligand>
</feature>
<dbReference type="SUPFAM" id="SSF111331">
    <property type="entry name" value="NAD kinase/diacylglycerol kinase-like"/>
    <property type="match status" value="1"/>
</dbReference>
<dbReference type="Pfam" id="PF20143">
    <property type="entry name" value="NAD_kinase_C"/>
    <property type="match status" value="1"/>
</dbReference>
<proteinExistence type="inferred from homology"/>
<keyword evidence="6" id="KW-0963">Cytoplasm</keyword>
<feature type="binding site" evidence="6">
    <location>
        <position position="178"/>
    </location>
    <ligand>
        <name>NAD(+)</name>
        <dbReference type="ChEBI" id="CHEBI:57540"/>
    </ligand>
</feature>
<dbReference type="RefSeq" id="WP_377566848.1">
    <property type="nucleotide sequence ID" value="NZ_JBHTMP010000003.1"/>
</dbReference>
<comment type="subcellular location">
    <subcellularLocation>
        <location evidence="6">Cytoplasm</location>
    </subcellularLocation>
</comment>
<comment type="caution">
    <text evidence="6">Lacks conserved residue(s) required for the propagation of feature annotation.</text>
</comment>
<comment type="catalytic activity">
    <reaction evidence="5 6">
        <text>NAD(+) + ATP = ADP + NADP(+) + H(+)</text>
        <dbReference type="Rhea" id="RHEA:18629"/>
        <dbReference type="ChEBI" id="CHEBI:15378"/>
        <dbReference type="ChEBI" id="CHEBI:30616"/>
        <dbReference type="ChEBI" id="CHEBI:57540"/>
        <dbReference type="ChEBI" id="CHEBI:58349"/>
        <dbReference type="ChEBI" id="CHEBI:456216"/>
        <dbReference type="EC" id="2.7.1.23"/>
    </reaction>
</comment>
<comment type="cofactor">
    <cofactor evidence="6">
        <name>a divalent metal cation</name>
        <dbReference type="ChEBI" id="CHEBI:60240"/>
    </cofactor>
</comment>
<dbReference type="InterPro" id="IPR017438">
    <property type="entry name" value="ATP-NAD_kinase_N"/>
</dbReference>
<protein>
    <recommendedName>
        <fullName evidence="6">NAD kinase</fullName>
        <ecNumber evidence="6">2.7.1.23</ecNumber>
    </recommendedName>
    <alternativeName>
        <fullName evidence="6">ATP-dependent NAD kinase</fullName>
    </alternativeName>
</protein>
<dbReference type="EMBL" id="JBHTMP010000003">
    <property type="protein sequence ID" value="MFD1320151.1"/>
    <property type="molecule type" value="Genomic_DNA"/>
</dbReference>
<gene>
    <name evidence="6" type="primary">nadK</name>
    <name evidence="7" type="ORF">ACFQ4H_03505</name>
</gene>
<evidence type="ECO:0000256" key="3">
    <source>
        <dbReference type="ARBA" id="ARBA00022857"/>
    </source>
</evidence>
<evidence type="ECO:0000313" key="7">
    <source>
        <dbReference type="EMBL" id="MFD1320151.1"/>
    </source>
</evidence>
<keyword evidence="8" id="KW-1185">Reference proteome</keyword>
<dbReference type="Pfam" id="PF01513">
    <property type="entry name" value="NAD_kinase"/>
    <property type="match status" value="1"/>
</dbReference>
<dbReference type="Gene3D" id="3.40.50.10330">
    <property type="entry name" value="Probable inorganic polyphosphate/atp-NAD kinase, domain 1"/>
    <property type="match status" value="1"/>
</dbReference>
<dbReference type="InterPro" id="IPR002504">
    <property type="entry name" value="NADK"/>
</dbReference>
<dbReference type="PANTHER" id="PTHR20275:SF0">
    <property type="entry name" value="NAD KINASE"/>
    <property type="match status" value="1"/>
</dbReference>
<evidence type="ECO:0000256" key="6">
    <source>
        <dbReference type="HAMAP-Rule" id="MF_00361"/>
    </source>
</evidence>
<dbReference type="InterPro" id="IPR017437">
    <property type="entry name" value="ATP-NAD_kinase_PpnK-typ_C"/>
</dbReference>
<evidence type="ECO:0000256" key="5">
    <source>
        <dbReference type="ARBA" id="ARBA00047925"/>
    </source>
</evidence>
<dbReference type="Proteomes" id="UP001597260">
    <property type="component" value="Unassembled WGS sequence"/>
</dbReference>
<keyword evidence="6" id="KW-0067">ATP-binding</keyword>
<feature type="binding site" evidence="6">
    <location>
        <position position="188"/>
    </location>
    <ligand>
        <name>NAD(+)</name>
        <dbReference type="ChEBI" id="CHEBI:57540"/>
    </ligand>
</feature>
<dbReference type="GO" id="GO:0016301">
    <property type="term" value="F:kinase activity"/>
    <property type="evidence" value="ECO:0007669"/>
    <property type="project" value="UniProtKB-KW"/>
</dbReference>
<name>A0ABW3Y904_9ACTN</name>
<keyword evidence="4 6" id="KW-0520">NAD</keyword>
<keyword evidence="1 6" id="KW-0808">Transferase</keyword>
<evidence type="ECO:0000313" key="8">
    <source>
        <dbReference type="Proteomes" id="UP001597260"/>
    </source>
</evidence>
<comment type="function">
    <text evidence="6">Involved in the regulation of the intracellular balance of NAD and NADP, and is a key enzyme in the biosynthesis of NADP. Catalyzes specifically the phosphorylation on 2'-hydroxyl of the adenosine moiety of NAD to yield NADP.</text>
</comment>
<evidence type="ECO:0000256" key="1">
    <source>
        <dbReference type="ARBA" id="ARBA00022679"/>
    </source>
</evidence>
<evidence type="ECO:0000256" key="2">
    <source>
        <dbReference type="ARBA" id="ARBA00022777"/>
    </source>
</evidence>
<feature type="binding site" evidence="6">
    <location>
        <position position="215"/>
    </location>
    <ligand>
        <name>NAD(+)</name>
        <dbReference type="ChEBI" id="CHEBI:57540"/>
    </ligand>
</feature>
<feature type="binding site" evidence="6">
    <location>
        <begin position="150"/>
        <end position="151"/>
    </location>
    <ligand>
        <name>NAD(+)</name>
        <dbReference type="ChEBI" id="CHEBI:57540"/>
    </ligand>
</feature>
<feature type="binding site" evidence="6">
    <location>
        <begin position="79"/>
        <end position="80"/>
    </location>
    <ligand>
        <name>NAD(+)</name>
        <dbReference type="ChEBI" id="CHEBI:57540"/>
    </ligand>
</feature>
<dbReference type="InterPro" id="IPR016064">
    <property type="entry name" value="NAD/diacylglycerol_kinase_sf"/>
</dbReference>
<evidence type="ECO:0000256" key="4">
    <source>
        <dbReference type="ARBA" id="ARBA00023027"/>
    </source>
</evidence>